<organism evidence="1 2">
    <name type="scientific">Manduca sexta</name>
    <name type="common">Tobacco hawkmoth</name>
    <name type="synonym">Tobacco hornworm</name>
    <dbReference type="NCBI Taxonomy" id="7130"/>
    <lineage>
        <taxon>Eukaryota</taxon>
        <taxon>Metazoa</taxon>
        <taxon>Ecdysozoa</taxon>
        <taxon>Arthropoda</taxon>
        <taxon>Hexapoda</taxon>
        <taxon>Insecta</taxon>
        <taxon>Pterygota</taxon>
        <taxon>Neoptera</taxon>
        <taxon>Endopterygota</taxon>
        <taxon>Lepidoptera</taxon>
        <taxon>Glossata</taxon>
        <taxon>Ditrysia</taxon>
        <taxon>Bombycoidea</taxon>
        <taxon>Sphingidae</taxon>
        <taxon>Sphinginae</taxon>
        <taxon>Sphingini</taxon>
        <taxon>Manduca</taxon>
    </lineage>
</organism>
<evidence type="ECO:0000313" key="2">
    <source>
        <dbReference type="Proteomes" id="UP000791440"/>
    </source>
</evidence>
<gene>
    <name evidence="1" type="ORF">O3G_MSEX013485</name>
</gene>
<name>A0A922CYJ8_MANSE</name>
<protein>
    <recommendedName>
        <fullName evidence="3">MICOS complex subunit MIC13</fullName>
    </recommendedName>
</protein>
<dbReference type="Proteomes" id="UP000791440">
    <property type="component" value="Unassembled WGS sequence"/>
</dbReference>
<dbReference type="EMBL" id="JH668892">
    <property type="protein sequence ID" value="KAG6462816.1"/>
    <property type="molecule type" value="Genomic_DNA"/>
</dbReference>
<comment type="caution">
    <text evidence="1">The sequence shown here is derived from an EMBL/GenBank/DDBJ whole genome shotgun (WGS) entry which is preliminary data.</text>
</comment>
<accession>A0A922CYJ8</accession>
<reference evidence="1" key="2">
    <citation type="submission" date="2020-12" db="EMBL/GenBank/DDBJ databases">
        <authorList>
            <person name="Kanost M."/>
        </authorList>
    </citation>
    <scope>NUCLEOTIDE SEQUENCE</scope>
</reference>
<keyword evidence="2" id="KW-1185">Reference proteome</keyword>
<dbReference type="InterPro" id="IPR027854">
    <property type="entry name" value="STMP1"/>
</dbReference>
<reference evidence="1" key="1">
    <citation type="journal article" date="2016" name="Insect Biochem. Mol. Biol.">
        <title>Multifaceted biological insights from a draft genome sequence of the tobacco hornworm moth, Manduca sexta.</title>
        <authorList>
            <person name="Kanost M.R."/>
            <person name="Arrese E.L."/>
            <person name="Cao X."/>
            <person name="Chen Y.R."/>
            <person name="Chellapilla S."/>
            <person name="Goldsmith M.R."/>
            <person name="Grosse-Wilde E."/>
            <person name="Heckel D.G."/>
            <person name="Herndon N."/>
            <person name="Jiang H."/>
            <person name="Papanicolaou A."/>
            <person name="Qu J."/>
            <person name="Soulages J.L."/>
            <person name="Vogel H."/>
            <person name="Walters J."/>
            <person name="Waterhouse R.M."/>
            <person name="Ahn S.J."/>
            <person name="Almeida F.C."/>
            <person name="An C."/>
            <person name="Aqrawi P."/>
            <person name="Bretschneider A."/>
            <person name="Bryant W.B."/>
            <person name="Bucks S."/>
            <person name="Chao H."/>
            <person name="Chevignon G."/>
            <person name="Christen J.M."/>
            <person name="Clarke D.F."/>
            <person name="Dittmer N.T."/>
            <person name="Ferguson L.C.F."/>
            <person name="Garavelou S."/>
            <person name="Gordon K.H.J."/>
            <person name="Gunaratna R.T."/>
            <person name="Han Y."/>
            <person name="Hauser F."/>
            <person name="He Y."/>
            <person name="Heidel-Fischer H."/>
            <person name="Hirsh A."/>
            <person name="Hu Y."/>
            <person name="Jiang H."/>
            <person name="Kalra D."/>
            <person name="Klinner C."/>
            <person name="Konig C."/>
            <person name="Kovar C."/>
            <person name="Kroll A.R."/>
            <person name="Kuwar S.S."/>
            <person name="Lee S.L."/>
            <person name="Lehman R."/>
            <person name="Li K."/>
            <person name="Li Z."/>
            <person name="Liang H."/>
            <person name="Lovelace S."/>
            <person name="Lu Z."/>
            <person name="Mansfield J.H."/>
            <person name="McCulloch K.J."/>
            <person name="Mathew T."/>
            <person name="Morton B."/>
            <person name="Muzny D.M."/>
            <person name="Neunemann D."/>
            <person name="Ongeri F."/>
            <person name="Pauchet Y."/>
            <person name="Pu L.L."/>
            <person name="Pyrousis I."/>
            <person name="Rao X.J."/>
            <person name="Redding A."/>
            <person name="Roesel C."/>
            <person name="Sanchez-Gracia A."/>
            <person name="Schaack S."/>
            <person name="Shukla A."/>
            <person name="Tetreau G."/>
            <person name="Wang Y."/>
            <person name="Xiong G.H."/>
            <person name="Traut W."/>
            <person name="Walsh T.K."/>
            <person name="Worley K.C."/>
            <person name="Wu D."/>
            <person name="Wu W."/>
            <person name="Wu Y.Q."/>
            <person name="Zhang X."/>
            <person name="Zou Z."/>
            <person name="Zucker H."/>
            <person name="Briscoe A.D."/>
            <person name="Burmester T."/>
            <person name="Clem R.J."/>
            <person name="Feyereisen R."/>
            <person name="Grimmelikhuijzen C.J.P."/>
            <person name="Hamodrakas S.J."/>
            <person name="Hansson B.S."/>
            <person name="Huguet E."/>
            <person name="Jermiin L.S."/>
            <person name="Lan Q."/>
            <person name="Lehman H.K."/>
            <person name="Lorenzen M."/>
            <person name="Merzendorfer H."/>
            <person name="Michalopoulos I."/>
            <person name="Morton D.B."/>
            <person name="Muthukrishnan S."/>
            <person name="Oakeshott J.G."/>
            <person name="Palmer W."/>
            <person name="Park Y."/>
            <person name="Passarelli A.L."/>
            <person name="Rozas J."/>
            <person name="Schwartz L.M."/>
            <person name="Smith W."/>
            <person name="Southgate A."/>
            <person name="Vilcinskas A."/>
            <person name="Vogt R."/>
            <person name="Wang P."/>
            <person name="Werren J."/>
            <person name="Yu X.Q."/>
            <person name="Zhou J.J."/>
            <person name="Brown S.J."/>
            <person name="Scherer S.E."/>
            <person name="Richards S."/>
            <person name="Blissard G.W."/>
        </authorList>
    </citation>
    <scope>NUCLEOTIDE SEQUENCE</scope>
</reference>
<evidence type="ECO:0008006" key="3">
    <source>
        <dbReference type="Google" id="ProtNLM"/>
    </source>
</evidence>
<dbReference type="AlphaFoldDB" id="A0A922CYJ8"/>
<proteinExistence type="predicted"/>
<sequence>MFKGLIIFGAGVYTGVYFAQNYEIEKVEDPKALFEKVQAFIKTKLSEPWIHVLQPTSSVMVAMLPAQNKYLEGIHGTKKRKKRVDIVVSAMGKPVYTSSTCSRAYILNS</sequence>
<dbReference type="Pfam" id="PF15054">
    <property type="entry name" value="DUF4535"/>
    <property type="match status" value="1"/>
</dbReference>
<evidence type="ECO:0000313" key="1">
    <source>
        <dbReference type="EMBL" id="KAG6462816.1"/>
    </source>
</evidence>